<keyword evidence="2" id="KW-1185">Reference proteome</keyword>
<organism evidence="1 2">
    <name type="scientific">Smittium mucronatum</name>
    <dbReference type="NCBI Taxonomy" id="133383"/>
    <lineage>
        <taxon>Eukaryota</taxon>
        <taxon>Fungi</taxon>
        <taxon>Fungi incertae sedis</taxon>
        <taxon>Zoopagomycota</taxon>
        <taxon>Kickxellomycotina</taxon>
        <taxon>Harpellomycetes</taxon>
        <taxon>Harpellales</taxon>
        <taxon>Legeriomycetaceae</taxon>
        <taxon>Smittium</taxon>
    </lineage>
</organism>
<evidence type="ECO:0000313" key="2">
    <source>
        <dbReference type="Proteomes" id="UP000187455"/>
    </source>
</evidence>
<protein>
    <submittedName>
        <fullName evidence="1">Uncharacterized protein</fullName>
    </submittedName>
</protein>
<name>A0A1R0GPZ2_9FUNG</name>
<proteinExistence type="predicted"/>
<accession>A0A1R0GPZ2</accession>
<dbReference type="Proteomes" id="UP000187455">
    <property type="component" value="Unassembled WGS sequence"/>
</dbReference>
<comment type="caution">
    <text evidence="1">The sequence shown here is derived from an EMBL/GenBank/DDBJ whole genome shotgun (WGS) entry which is preliminary data.</text>
</comment>
<sequence>MENEFNLPAERSPTSEIASSSYPNVGLIDMAFLKKVLDVEIRLNFERWTCALDDISAVLNDRFLLFLDGPLLE</sequence>
<dbReference type="EMBL" id="LSSL01005215">
    <property type="protein sequence ID" value="OLY78959.1"/>
    <property type="molecule type" value="Genomic_DNA"/>
</dbReference>
<dbReference type="AlphaFoldDB" id="A0A1R0GPZ2"/>
<reference evidence="1 2" key="1">
    <citation type="journal article" date="2016" name="Mol. Biol. Evol.">
        <title>Genome-Wide Survey of Gut Fungi (Harpellales) Reveals the First Horizontally Transferred Ubiquitin Gene from a Mosquito Host.</title>
        <authorList>
            <person name="Wang Y."/>
            <person name="White M.M."/>
            <person name="Kvist S."/>
            <person name="Moncalvo J.M."/>
        </authorList>
    </citation>
    <scope>NUCLEOTIDE SEQUENCE [LARGE SCALE GENOMIC DNA]</scope>
    <source>
        <strain evidence="1 2">ALG-7-W6</strain>
    </source>
</reference>
<gene>
    <name evidence="1" type="ORF">AYI68_g6984</name>
</gene>
<evidence type="ECO:0000313" key="1">
    <source>
        <dbReference type="EMBL" id="OLY78959.1"/>
    </source>
</evidence>